<dbReference type="EMBL" id="BAABRP010000005">
    <property type="protein sequence ID" value="GAA5512985.1"/>
    <property type="molecule type" value="Genomic_DNA"/>
</dbReference>
<reference evidence="1 2" key="1">
    <citation type="submission" date="2024-02" db="EMBL/GenBank/DDBJ databases">
        <title>Deinococcus carri NBRC 110142.</title>
        <authorList>
            <person name="Ichikawa N."/>
            <person name="Katano-Makiyama Y."/>
            <person name="Hidaka K."/>
        </authorList>
    </citation>
    <scope>NUCLEOTIDE SEQUENCE [LARGE SCALE GENOMIC DNA]</scope>
    <source>
        <strain evidence="1 2">NBRC 110142</strain>
    </source>
</reference>
<evidence type="ECO:0000313" key="1">
    <source>
        <dbReference type="EMBL" id="GAA5512985.1"/>
    </source>
</evidence>
<comment type="caution">
    <text evidence="1">The sequence shown here is derived from an EMBL/GenBank/DDBJ whole genome shotgun (WGS) entry which is preliminary data.</text>
</comment>
<proteinExistence type="predicted"/>
<evidence type="ECO:0008006" key="3">
    <source>
        <dbReference type="Google" id="ProtNLM"/>
    </source>
</evidence>
<organism evidence="1 2">
    <name type="scientific">Deinococcus carri</name>
    <dbReference type="NCBI Taxonomy" id="1211323"/>
    <lineage>
        <taxon>Bacteria</taxon>
        <taxon>Thermotogati</taxon>
        <taxon>Deinococcota</taxon>
        <taxon>Deinococci</taxon>
        <taxon>Deinococcales</taxon>
        <taxon>Deinococcaceae</taxon>
        <taxon>Deinococcus</taxon>
    </lineage>
</organism>
<evidence type="ECO:0000313" key="2">
    <source>
        <dbReference type="Proteomes" id="UP001401887"/>
    </source>
</evidence>
<name>A0ABP9W6J2_9DEIO</name>
<dbReference type="Proteomes" id="UP001401887">
    <property type="component" value="Unassembled WGS sequence"/>
</dbReference>
<sequence length="172" mass="18259">MGVVLPVPDGEGGQASVLLVPWADWETLIAAAPQVWAYQYGEDGGTLVVRGYRAGDCWLSLDFTALSEDPLGLDELLDEEGLFPDGSPGPGVALERSRQSVAAAREAGDLTSDLAKWLLAALEGEEGDAEVLAATVPARLGFVPLRWLNPDDLGARDEAGWREGYPGVLTVR</sequence>
<gene>
    <name evidence="1" type="ORF">Dcar01_01709</name>
</gene>
<accession>A0ABP9W6J2</accession>
<keyword evidence="2" id="KW-1185">Reference proteome</keyword>
<protein>
    <recommendedName>
        <fullName evidence="3">DUF2094 domain-containing protein</fullName>
    </recommendedName>
</protein>